<protein>
    <submittedName>
        <fullName evidence="6">RNA recognition domain containing protein</fullName>
    </submittedName>
</protein>
<keyword evidence="7" id="KW-1185">Reference proteome</keyword>
<accession>A0ABQ9XLE8</accession>
<feature type="compositionally biased region" description="Polar residues" evidence="4">
    <location>
        <begin position="624"/>
        <end position="642"/>
    </location>
</feature>
<feature type="region of interest" description="Disordered" evidence="4">
    <location>
        <begin position="230"/>
        <end position="283"/>
    </location>
</feature>
<evidence type="ECO:0000256" key="3">
    <source>
        <dbReference type="PROSITE-ProRule" id="PRU00176"/>
    </source>
</evidence>
<feature type="domain" description="RRM" evidence="5">
    <location>
        <begin position="104"/>
        <end position="185"/>
    </location>
</feature>
<dbReference type="SUPFAM" id="SSF54928">
    <property type="entry name" value="RNA-binding domain, RBD"/>
    <property type="match status" value="1"/>
</dbReference>
<dbReference type="InterPro" id="IPR035979">
    <property type="entry name" value="RBD_domain_sf"/>
</dbReference>
<evidence type="ECO:0000256" key="2">
    <source>
        <dbReference type="ARBA" id="ARBA00022884"/>
    </source>
</evidence>
<dbReference type="InterPro" id="IPR012677">
    <property type="entry name" value="Nucleotide-bd_a/b_plait_sf"/>
</dbReference>
<dbReference type="Gene3D" id="3.30.70.330">
    <property type="match status" value="2"/>
</dbReference>
<dbReference type="PANTHER" id="PTHR24012">
    <property type="entry name" value="RNA BINDING PROTEIN"/>
    <property type="match status" value="1"/>
</dbReference>
<feature type="compositionally biased region" description="Basic residues" evidence="4">
    <location>
        <begin position="236"/>
        <end position="254"/>
    </location>
</feature>
<feature type="compositionally biased region" description="Basic and acidic residues" evidence="4">
    <location>
        <begin position="654"/>
        <end position="666"/>
    </location>
</feature>
<evidence type="ECO:0000256" key="1">
    <source>
        <dbReference type="ARBA" id="ARBA00022737"/>
    </source>
</evidence>
<feature type="compositionally biased region" description="Low complexity" evidence="4">
    <location>
        <begin position="761"/>
        <end position="787"/>
    </location>
</feature>
<reference evidence="6 7" key="1">
    <citation type="journal article" date="2022" name="bioRxiv">
        <title>Genomics of Preaxostyla Flagellates Illuminates Evolutionary Transitions and the Path Towards Mitochondrial Loss.</title>
        <authorList>
            <person name="Novak L.V.F."/>
            <person name="Treitli S.C."/>
            <person name="Pyrih J."/>
            <person name="Halakuc P."/>
            <person name="Pipaliya S.V."/>
            <person name="Vacek V."/>
            <person name="Brzon O."/>
            <person name="Soukal P."/>
            <person name="Eme L."/>
            <person name="Dacks J.B."/>
            <person name="Karnkowska A."/>
            <person name="Elias M."/>
            <person name="Hampl V."/>
        </authorList>
    </citation>
    <scope>NUCLEOTIDE SEQUENCE [LARGE SCALE GENOMIC DNA]</scope>
    <source>
        <strain evidence="6">NAU3</strain>
        <tissue evidence="6">Gut</tissue>
    </source>
</reference>
<name>A0ABQ9XLE8_9EUKA</name>
<dbReference type="SMART" id="SM00360">
    <property type="entry name" value="RRM"/>
    <property type="match status" value="2"/>
</dbReference>
<comment type="caution">
    <text evidence="6">The sequence shown here is derived from an EMBL/GenBank/DDBJ whole genome shotgun (WGS) entry which is preliminary data.</text>
</comment>
<dbReference type="Proteomes" id="UP001281761">
    <property type="component" value="Unassembled WGS sequence"/>
</dbReference>
<feature type="domain" description="RRM" evidence="5">
    <location>
        <begin position="15"/>
        <end position="93"/>
    </location>
</feature>
<gene>
    <name evidence="6" type="ORF">BLNAU_14032</name>
</gene>
<keyword evidence="1" id="KW-0677">Repeat</keyword>
<dbReference type="InterPro" id="IPR000504">
    <property type="entry name" value="RRM_dom"/>
</dbReference>
<feature type="compositionally biased region" description="Polar residues" evidence="4">
    <location>
        <begin position="730"/>
        <end position="746"/>
    </location>
</feature>
<proteinExistence type="predicted"/>
<feature type="region of interest" description="Disordered" evidence="4">
    <location>
        <begin position="602"/>
        <end position="642"/>
    </location>
</feature>
<dbReference type="CDD" id="cd00590">
    <property type="entry name" value="RRM_SF"/>
    <property type="match status" value="1"/>
</dbReference>
<evidence type="ECO:0000259" key="5">
    <source>
        <dbReference type="PROSITE" id="PS50102"/>
    </source>
</evidence>
<sequence>MTSVQYDDDNLIDPLNLFVNYLPPSYSETQLHNLFKPFGDIVSAKVQVDPNTGLSLCYGFIRFSSPEQASLAVAKMNGLEVDGTNIAVRFSHSSKHKEEYSPKKTIFVRNIDEKTSFDDIVAIFSPFGTVECLKLDKDMYSLNHSHQIAYIRMSSVEEAQNSIDGLNGKKMGECLIPMCIAFAKKELKTTMSGWERRGRRGADDDHLSDSTDSIVFTSNAPSPVSLSVLIDENSTNHRKSHVSAKRGRSSRKVRKIIDFVPKSTSTGHTSSRDSLEVPSSPAAKSYRTARIVRLTPDPVKLTPLSAPPGLILSPIVRSEPTPKREPLSTPLRMAYPYPPGLGLSFSSLKTSPGASKAVLKTPGPAATKKAQAQSTTAKKPQTLSYLFPAHPPISTLSNKPLSNSMIRLHPTSNTHSTQISEDPVFSSHSPLSTLSTKSFSDSVLPAHHTISSLSGKPLTDGISFHSPISTVSSTPLLDSVFPSPLGHFNTLDSYRKPSTAHAPCMPTIPSFNSSPFTSSASDLAPLQSKRTTTPSSLHWDDSFLENDGLALPRQLWMVEESQGVSASLTGILSNDHSDGWMDRVNEDLAESQTNLIDSFKSYLTPTHAPDNGQEQAPAKDVPTANLSHHTSLSSPSQLQFNSSRQTMMVADEQATDRARIESDTSQKETGGVQKRPDMKQQLISDPADVATVSRFTDSPSMPPHLPSGRMSPISEQFDKQSNKRPALFASPSSSLNTDASYPVSDSSTKKEVEDGTNTGGSTSPSFFHSSFSSHLSSSPMTSNSASSQHDRPNTPLSTASLPQPAFLYSPFTMVDMGGTVMWQSGRDEGNITQQKLISSYPFNRTAVPSHSFTPSPHSKGSSATVPPLYLLSPSSATTTSSSPNDFHLIGDVRQINTPSAAQLALPNTHRSSHPSLHAGSLPRAFSQRLSDAQEQRRFVARGEHSGTTKERSPNLLLESGRHAGTHNYLSASGSINSYDVHNASLSKLFCLSTIRISVAVIINITSSGCLSDICWI</sequence>
<dbReference type="EMBL" id="JARBJD010000125">
    <property type="protein sequence ID" value="KAK2951071.1"/>
    <property type="molecule type" value="Genomic_DNA"/>
</dbReference>
<dbReference type="PROSITE" id="PS50102">
    <property type="entry name" value="RRM"/>
    <property type="match status" value="2"/>
</dbReference>
<evidence type="ECO:0000313" key="7">
    <source>
        <dbReference type="Proteomes" id="UP001281761"/>
    </source>
</evidence>
<dbReference type="Pfam" id="PF00076">
    <property type="entry name" value="RRM_1"/>
    <property type="match status" value="2"/>
</dbReference>
<feature type="region of interest" description="Disordered" evidence="4">
    <location>
        <begin position="654"/>
        <end position="801"/>
    </location>
</feature>
<evidence type="ECO:0000256" key="4">
    <source>
        <dbReference type="SAM" id="MobiDB-lite"/>
    </source>
</evidence>
<keyword evidence="2 3" id="KW-0694">RNA-binding</keyword>
<organism evidence="6 7">
    <name type="scientific">Blattamonas nauphoetae</name>
    <dbReference type="NCBI Taxonomy" id="2049346"/>
    <lineage>
        <taxon>Eukaryota</taxon>
        <taxon>Metamonada</taxon>
        <taxon>Preaxostyla</taxon>
        <taxon>Oxymonadida</taxon>
        <taxon>Blattamonas</taxon>
    </lineage>
</organism>
<evidence type="ECO:0000313" key="6">
    <source>
        <dbReference type="EMBL" id="KAK2951071.1"/>
    </source>
</evidence>